<dbReference type="EMBL" id="CM017625">
    <property type="protein sequence ID" value="TYH80360.1"/>
    <property type="molecule type" value="Genomic_DNA"/>
</dbReference>
<dbReference type="GO" id="GO:0003677">
    <property type="term" value="F:DNA binding"/>
    <property type="evidence" value="ECO:0007669"/>
    <property type="project" value="InterPro"/>
</dbReference>
<evidence type="ECO:0000313" key="1">
    <source>
        <dbReference type="EMBL" id="TYH80360.1"/>
    </source>
</evidence>
<dbReference type="Proteomes" id="UP000322667">
    <property type="component" value="Chromosome D03"/>
</dbReference>
<protein>
    <recommendedName>
        <fullName evidence="3">MADS-box domain-containing protein</fullName>
    </recommendedName>
</protein>
<evidence type="ECO:0008006" key="3">
    <source>
        <dbReference type="Google" id="ProtNLM"/>
    </source>
</evidence>
<name>A0A5D2LMM9_GOSTO</name>
<accession>A0A5D2LMM9</accession>
<sequence length="161" mass="18430">MKKMSELITLCRIDACAIMCSQYESQPKVWPSPIGVQQVLFKKNMVNQESFFSQRTIKEVKQLNKHSKDNRVKKMTQFMFNNICGKWVVHGLNFWDLNDLSLLLDEKMSNIDKRMDAFAITPLNAQGASSSSSSFMVALPLMTMISGWIYELTNLHLNLAS</sequence>
<dbReference type="InterPro" id="IPR036879">
    <property type="entry name" value="TF_MADSbox_sf"/>
</dbReference>
<keyword evidence="2" id="KW-1185">Reference proteome</keyword>
<dbReference type="Gene3D" id="3.40.1810.10">
    <property type="entry name" value="Transcription factor, MADS-box"/>
    <property type="match status" value="1"/>
</dbReference>
<proteinExistence type="predicted"/>
<dbReference type="GO" id="GO:0046983">
    <property type="term" value="F:protein dimerization activity"/>
    <property type="evidence" value="ECO:0007669"/>
    <property type="project" value="InterPro"/>
</dbReference>
<reference evidence="1 2" key="1">
    <citation type="submission" date="2019-07" db="EMBL/GenBank/DDBJ databases">
        <title>WGS assembly of Gossypium tomentosum.</title>
        <authorList>
            <person name="Chen Z.J."/>
            <person name="Sreedasyam A."/>
            <person name="Ando A."/>
            <person name="Song Q."/>
            <person name="De L."/>
            <person name="Hulse-Kemp A."/>
            <person name="Ding M."/>
            <person name="Ye W."/>
            <person name="Kirkbride R."/>
            <person name="Jenkins J."/>
            <person name="Plott C."/>
            <person name="Lovell J."/>
            <person name="Lin Y.-M."/>
            <person name="Vaughn R."/>
            <person name="Liu B."/>
            <person name="Li W."/>
            <person name="Simpson S."/>
            <person name="Scheffler B."/>
            <person name="Saski C."/>
            <person name="Grover C."/>
            <person name="Hu G."/>
            <person name="Conover J."/>
            <person name="Carlson J."/>
            <person name="Shu S."/>
            <person name="Boston L."/>
            <person name="Williams M."/>
            <person name="Peterson D."/>
            <person name="Mcgee K."/>
            <person name="Jones D."/>
            <person name="Wendel J."/>
            <person name="Stelly D."/>
            <person name="Grimwood J."/>
            <person name="Schmutz J."/>
        </authorList>
    </citation>
    <scope>NUCLEOTIDE SEQUENCE [LARGE SCALE GENOMIC DNA]</scope>
    <source>
        <strain evidence="1">7179.01</strain>
    </source>
</reference>
<gene>
    <name evidence="1" type="ORF">ES332_D03G126700v1</name>
</gene>
<dbReference type="AlphaFoldDB" id="A0A5D2LMM9"/>
<dbReference type="SUPFAM" id="SSF55455">
    <property type="entry name" value="SRF-like"/>
    <property type="match status" value="1"/>
</dbReference>
<organism evidence="1 2">
    <name type="scientific">Gossypium tomentosum</name>
    <name type="common">Hawaiian cotton</name>
    <name type="synonym">Gossypium sandvicense</name>
    <dbReference type="NCBI Taxonomy" id="34277"/>
    <lineage>
        <taxon>Eukaryota</taxon>
        <taxon>Viridiplantae</taxon>
        <taxon>Streptophyta</taxon>
        <taxon>Embryophyta</taxon>
        <taxon>Tracheophyta</taxon>
        <taxon>Spermatophyta</taxon>
        <taxon>Magnoliopsida</taxon>
        <taxon>eudicotyledons</taxon>
        <taxon>Gunneridae</taxon>
        <taxon>Pentapetalae</taxon>
        <taxon>rosids</taxon>
        <taxon>malvids</taxon>
        <taxon>Malvales</taxon>
        <taxon>Malvaceae</taxon>
        <taxon>Malvoideae</taxon>
        <taxon>Gossypium</taxon>
    </lineage>
</organism>
<evidence type="ECO:0000313" key="2">
    <source>
        <dbReference type="Proteomes" id="UP000322667"/>
    </source>
</evidence>